<reference evidence="1 2" key="1">
    <citation type="journal article" date="2011" name="J. Bacteriol.">
        <title>Whole-genome shotgun sequencing of the sulfur-oxidizing chemoautotroph Tetrathiobacter kashmirensis.</title>
        <authorList>
            <person name="Ghosh W."/>
            <person name="George A."/>
            <person name="Agarwal A."/>
            <person name="Raj P."/>
            <person name="Alam M."/>
            <person name="Pyne P."/>
            <person name="Das Gupta S.K."/>
        </authorList>
    </citation>
    <scope>NUCLEOTIDE SEQUENCE [LARGE SCALE GENOMIC DNA]</scope>
    <source>
        <strain evidence="1 2">WT001</strain>
    </source>
</reference>
<accession>I3UER4</accession>
<evidence type="ECO:0000313" key="2">
    <source>
        <dbReference type="Proteomes" id="UP000005267"/>
    </source>
</evidence>
<organism evidence="1 2">
    <name type="scientific">Advenella kashmirensis (strain DSM 17095 / LMG 22695 / WT001)</name>
    <name type="common">Tetrathiobacter kashmirensis</name>
    <dbReference type="NCBI Taxonomy" id="1036672"/>
    <lineage>
        <taxon>Bacteria</taxon>
        <taxon>Pseudomonadati</taxon>
        <taxon>Pseudomonadota</taxon>
        <taxon>Betaproteobacteria</taxon>
        <taxon>Burkholderiales</taxon>
        <taxon>Alcaligenaceae</taxon>
    </lineage>
</organism>
<dbReference type="AlphaFoldDB" id="I3UER4"/>
<dbReference type="KEGG" id="aka:TKWG_18140"/>
<dbReference type="EMBL" id="CP003555">
    <property type="protein sequence ID" value="AFK63502.1"/>
    <property type="molecule type" value="Genomic_DNA"/>
</dbReference>
<proteinExistence type="predicted"/>
<dbReference type="Proteomes" id="UP000005267">
    <property type="component" value="Chromosome"/>
</dbReference>
<keyword evidence="2" id="KW-1185">Reference proteome</keyword>
<dbReference type="HOGENOM" id="CLU_1850891_0_0_4"/>
<evidence type="ECO:0000313" key="1">
    <source>
        <dbReference type="EMBL" id="AFK63502.1"/>
    </source>
</evidence>
<sequence length="138" mass="15653">MIDFAPLLPRFVLAGGRMRETVGKHCSSSASSRNSIFQTQVLTPKRGAAKTNPSSPTVNRLMWRKPHFIDGKPASDNQPVFQSWFHAIDLLCNKLYYYIHIVYFIKIRTLAGMLNRGYVIYRYAASSSIAILNIRCPT</sequence>
<reference evidence="2" key="2">
    <citation type="journal article" date="2013" name="PLoS ONE">
        <title>Genome implosion elicits host-confinement in Alcaligenaceae: evidence from the comparative genomics of Tetrathiobacter kashmirensis, a pathogen in the making.</title>
        <authorList>
            <person name="Ghosh W."/>
            <person name="Alam M."/>
            <person name="Roy C."/>
            <person name="Pyne P."/>
            <person name="George A."/>
            <person name="Chakraborty R."/>
            <person name="Majumder S."/>
            <person name="Agarwal A."/>
            <person name="Chakraborty S."/>
            <person name="Majumdar S."/>
            <person name="Gupta S.K."/>
        </authorList>
    </citation>
    <scope>NUCLEOTIDE SEQUENCE [LARGE SCALE GENOMIC DNA]</scope>
    <source>
        <strain evidence="2">WT001</strain>
    </source>
</reference>
<gene>
    <name evidence="1" type="ordered locus">TKWG_18140</name>
</gene>
<protein>
    <submittedName>
        <fullName evidence="1">Uncharacterized protein</fullName>
    </submittedName>
</protein>
<name>I3UER4_ADVKW</name>